<comment type="caution">
    <text evidence="3">The sequence shown here is derived from an EMBL/GenBank/DDBJ whole genome shotgun (WGS) entry which is preliminary data.</text>
</comment>
<dbReference type="Pfam" id="PF00990">
    <property type="entry name" value="GGDEF"/>
    <property type="match status" value="1"/>
</dbReference>
<feature type="transmembrane region" description="Helical" evidence="1">
    <location>
        <begin position="143"/>
        <end position="164"/>
    </location>
</feature>
<dbReference type="InterPro" id="IPR000160">
    <property type="entry name" value="GGDEF_dom"/>
</dbReference>
<dbReference type="CDD" id="cd01949">
    <property type="entry name" value="GGDEF"/>
    <property type="match status" value="1"/>
</dbReference>
<dbReference type="Proteomes" id="UP000824250">
    <property type="component" value="Unassembled WGS sequence"/>
</dbReference>
<feature type="transmembrane region" description="Helical" evidence="1">
    <location>
        <begin position="117"/>
        <end position="136"/>
    </location>
</feature>
<keyword evidence="1" id="KW-1133">Transmembrane helix</keyword>
<protein>
    <submittedName>
        <fullName evidence="3">Diguanylate cyclase</fullName>
    </submittedName>
</protein>
<sequence length="377" mass="42194">MSRKNSLILAEIKKREQYFKKDSKEIAAANLRLLLGSSGAALLILILCLFLSPYLLQGWSPTFYHLLFLPSTVLLCIFSFHYYRKESVSAVESIILCVIFETVIFSFVILIDCISSPTAPAVFMPIMCVAIPALFVMPFTLTFLLLCIYELIFIACVLTFKVPWVGQYDIFSSVTALGCSVIVINLILFLRVRDFETRMKYKLLSIHDALSNVLNKQASTEAILQFLNAQNGPVNCALLMMDLDDFKSINDTRGHYMGDQVLKCFGNILLQTFRSTDVIGRFGGDEFLVFLKGGCTPELLEEKCRAVQQQLAKQVQENYGFKAGCSIGAICLIEQEISFEELFREADMALYQAKGTGKGCFSIRSFQGVSSQQSGEP</sequence>
<keyword evidence="1" id="KW-0472">Membrane</keyword>
<dbReference type="GO" id="GO:0052621">
    <property type="term" value="F:diguanylate cyclase activity"/>
    <property type="evidence" value="ECO:0007669"/>
    <property type="project" value="TreeGrafter"/>
</dbReference>
<evidence type="ECO:0000313" key="4">
    <source>
        <dbReference type="Proteomes" id="UP000824250"/>
    </source>
</evidence>
<dbReference type="AlphaFoldDB" id="A0A9D1A6A9"/>
<feature type="domain" description="GGDEF" evidence="2">
    <location>
        <begin position="234"/>
        <end position="366"/>
    </location>
</feature>
<evidence type="ECO:0000256" key="1">
    <source>
        <dbReference type="SAM" id="Phobius"/>
    </source>
</evidence>
<dbReference type="PROSITE" id="PS50887">
    <property type="entry name" value="GGDEF"/>
    <property type="match status" value="1"/>
</dbReference>
<evidence type="ECO:0000313" key="3">
    <source>
        <dbReference type="EMBL" id="HIR06519.1"/>
    </source>
</evidence>
<feature type="transmembrane region" description="Helical" evidence="1">
    <location>
        <begin position="62"/>
        <end position="83"/>
    </location>
</feature>
<accession>A0A9D1A6A9</accession>
<dbReference type="SUPFAM" id="SSF55073">
    <property type="entry name" value="Nucleotide cyclase"/>
    <property type="match status" value="1"/>
</dbReference>
<organism evidence="3 4">
    <name type="scientific">Candidatus Copromonas faecavium</name>
    <name type="common">nom. illeg.</name>
    <dbReference type="NCBI Taxonomy" id="2840740"/>
    <lineage>
        <taxon>Bacteria</taxon>
        <taxon>Bacillati</taxon>
        <taxon>Bacillota</taxon>
        <taxon>Clostridia</taxon>
        <taxon>Lachnospirales</taxon>
        <taxon>Lachnospiraceae</taxon>
        <taxon>Candidatus Copromonas (nom. illeg.)</taxon>
    </lineage>
</organism>
<proteinExistence type="predicted"/>
<dbReference type="EMBL" id="DVGC01000064">
    <property type="protein sequence ID" value="HIR06519.1"/>
    <property type="molecule type" value="Genomic_DNA"/>
</dbReference>
<feature type="transmembrane region" description="Helical" evidence="1">
    <location>
        <begin position="170"/>
        <end position="190"/>
    </location>
</feature>
<dbReference type="SMART" id="SM00267">
    <property type="entry name" value="GGDEF"/>
    <property type="match status" value="1"/>
</dbReference>
<dbReference type="Gene3D" id="3.30.70.270">
    <property type="match status" value="1"/>
</dbReference>
<feature type="transmembrane region" description="Helical" evidence="1">
    <location>
        <begin position="90"/>
        <end position="111"/>
    </location>
</feature>
<name>A0A9D1A6A9_9FIRM</name>
<dbReference type="NCBIfam" id="TIGR00254">
    <property type="entry name" value="GGDEF"/>
    <property type="match status" value="1"/>
</dbReference>
<reference evidence="3" key="1">
    <citation type="submission" date="2020-10" db="EMBL/GenBank/DDBJ databases">
        <authorList>
            <person name="Gilroy R."/>
        </authorList>
    </citation>
    <scope>NUCLEOTIDE SEQUENCE</scope>
    <source>
        <strain evidence="3">CHK180-2868</strain>
    </source>
</reference>
<dbReference type="InterPro" id="IPR029787">
    <property type="entry name" value="Nucleotide_cyclase"/>
</dbReference>
<dbReference type="PANTHER" id="PTHR45138">
    <property type="entry name" value="REGULATORY COMPONENTS OF SENSORY TRANSDUCTION SYSTEM"/>
    <property type="match status" value="1"/>
</dbReference>
<dbReference type="InterPro" id="IPR043128">
    <property type="entry name" value="Rev_trsase/Diguanyl_cyclase"/>
</dbReference>
<evidence type="ECO:0000259" key="2">
    <source>
        <dbReference type="PROSITE" id="PS50887"/>
    </source>
</evidence>
<keyword evidence="1" id="KW-0812">Transmembrane</keyword>
<dbReference type="PANTHER" id="PTHR45138:SF9">
    <property type="entry name" value="DIGUANYLATE CYCLASE DGCM-RELATED"/>
    <property type="match status" value="1"/>
</dbReference>
<reference evidence="3" key="2">
    <citation type="journal article" date="2021" name="PeerJ">
        <title>Extensive microbial diversity within the chicken gut microbiome revealed by metagenomics and culture.</title>
        <authorList>
            <person name="Gilroy R."/>
            <person name="Ravi A."/>
            <person name="Getino M."/>
            <person name="Pursley I."/>
            <person name="Horton D.L."/>
            <person name="Alikhan N.F."/>
            <person name="Baker D."/>
            <person name="Gharbi K."/>
            <person name="Hall N."/>
            <person name="Watson M."/>
            <person name="Adriaenssens E.M."/>
            <person name="Foster-Nyarko E."/>
            <person name="Jarju S."/>
            <person name="Secka A."/>
            <person name="Antonio M."/>
            <person name="Oren A."/>
            <person name="Chaudhuri R.R."/>
            <person name="La Ragione R."/>
            <person name="Hildebrand F."/>
            <person name="Pallen M.J."/>
        </authorList>
    </citation>
    <scope>NUCLEOTIDE SEQUENCE</scope>
    <source>
        <strain evidence="3">CHK180-2868</strain>
    </source>
</reference>
<dbReference type="InterPro" id="IPR050469">
    <property type="entry name" value="Diguanylate_Cyclase"/>
</dbReference>
<gene>
    <name evidence="3" type="ORF">IAB28_11245</name>
</gene>
<feature type="transmembrane region" description="Helical" evidence="1">
    <location>
        <begin position="33"/>
        <end position="56"/>
    </location>
</feature>